<dbReference type="EMBL" id="DXDU01000017">
    <property type="protein sequence ID" value="HIY25811.1"/>
    <property type="molecule type" value="Genomic_DNA"/>
</dbReference>
<name>A0A9D2C0A2_9FIRM</name>
<evidence type="ECO:0000313" key="1">
    <source>
        <dbReference type="EMBL" id="HIY25811.1"/>
    </source>
</evidence>
<dbReference type="AlphaFoldDB" id="A0A9D2C0A2"/>
<sequence length="111" mass="13155">MQEELQEKYKGIWEPVEPERSRLQLLWLVEELGEVVSIVKKRKAEGIMEDPAVRSHFLEEMSDVLMYFTDVLLCLGVTAQEFSAAYEGKHQRNMRRDFVGEHQHYLQEEQN</sequence>
<organism evidence="1 2">
    <name type="scientific">Candidatus Acutalibacter pullistercoris</name>
    <dbReference type="NCBI Taxonomy" id="2838418"/>
    <lineage>
        <taxon>Bacteria</taxon>
        <taxon>Bacillati</taxon>
        <taxon>Bacillota</taxon>
        <taxon>Clostridia</taxon>
        <taxon>Eubacteriales</taxon>
        <taxon>Acutalibacteraceae</taxon>
        <taxon>Acutalibacter</taxon>
    </lineage>
</organism>
<protein>
    <submittedName>
        <fullName evidence="1">Nucleotide pyrophosphohydrolase</fullName>
    </submittedName>
</protein>
<dbReference type="Proteomes" id="UP000823915">
    <property type="component" value="Unassembled WGS sequence"/>
</dbReference>
<reference evidence="1" key="1">
    <citation type="journal article" date="2021" name="PeerJ">
        <title>Extensive microbial diversity within the chicken gut microbiome revealed by metagenomics and culture.</title>
        <authorList>
            <person name="Gilroy R."/>
            <person name="Ravi A."/>
            <person name="Getino M."/>
            <person name="Pursley I."/>
            <person name="Horton D.L."/>
            <person name="Alikhan N.F."/>
            <person name="Baker D."/>
            <person name="Gharbi K."/>
            <person name="Hall N."/>
            <person name="Watson M."/>
            <person name="Adriaenssens E.M."/>
            <person name="Foster-Nyarko E."/>
            <person name="Jarju S."/>
            <person name="Secka A."/>
            <person name="Antonio M."/>
            <person name="Oren A."/>
            <person name="Chaudhuri R.R."/>
            <person name="La Ragione R."/>
            <person name="Hildebrand F."/>
            <person name="Pallen M.J."/>
        </authorList>
    </citation>
    <scope>NUCLEOTIDE SEQUENCE</scope>
    <source>
        <strain evidence="1">1282</strain>
    </source>
</reference>
<accession>A0A9D2C0A2</accession>
<reference evidence="1" key="2">
    <citation type="submission" date="2021-04" db="EMBL/GenBank/DDBJ databases">
        <authorList>
            <person name="Gilroy R."/>
        </authorList>
    </citation>
    <scope>NUCLEOTIDE SEQUENCE</scope>
    <source>
        <strain evidence="1">1282</strain>
    </source>
</reference>
<proteinExistence type="predicted"/>
<dbReference type="Gene3D" id="1.10.287.1080">
    <property type="entry name" value="MazG-like"/>
    <property type="match status" value="1"/>
</dbReference>
<evidence type="ECO:0000313" key="2">
    <source>
        <dbReference type="Proteomes" id="UP000823915"/>
    </source>
</evidence>
<gene>
    <name evidence="1" type="ORF">H9838_01390</name>
</gene>
<comment type="caution">
    <text evidence="1">The sequence shown here is derived from an EMBL/GenBank/DDBJ whole genome shotgun (WGS) entry which is preliminary data.</text>
</comment>
<dbReference type="SUPFAM" id="SSF101386">
    <property type="entry name" value="all-alpha NTP pyrophosphatases"/>
    <property type="match status" value="1"/>
</dbReference>